<name>A0AAW8D8Y5_9BURK</name>
<dbReference type="Proteomes" id="UP001242045">
    <property type="component" value="Unassembled WGS sequence"/>
</dbReference>
<evidence type="ECO:0008006" key="3">
    <source>
        <dbReference type="Google" id="ProtNLM"/>
    </source>
</evidence>
<comment type="caution">
    <text evidence="1">The sequence shown here is derived from an EMBL/GenBank/DDBJ whole genome shotgun (WGS) entry which is preliminary data.</text>
</comment>
<gene>
    <name evidence="1" type="ORF">J2W31_005456</name>
</gene>
<proteinExistence type="predicted"/>
<evidence type="ECO:0000313" key="2">
    <source>
        <dbReference type="Proteomes" id="UP001242045"/>
    </source>
</evidence>
<dbReference type="EMBL" id="JAUSRD010000017">
    <property type="protein sequence ID" value="MDP9896321.1"/>
    <property type="molecule type" value="Genomic_DNA"/>
</dbReference>
<dbReference type="RefSeq" id="WP_307686681.1">
    <property type="nucleotide sequence ID" value="NZ_JAUSRD010000017.1"/>
</dbReference>
<organism evidence="1 2">
    <name type="scientific">Variovorax boronicumulans</name>
    <dbReference type="NCBI Taxonomy" id="436515"/>
    <lineage>
        <taxon>Bacteria</taxon>
        <taxon>Pseudomonadati</taxon>
        <taxon>Pseudomonadota</taxon>
        <taxon>Betaproteobacteria</taxon>
        <taxon>Burkholderiales</taxon>
        <taxon>Comamonadaceae</taxon>
        <taxon>Variovorax</taxon>
    </lineage>
</organism>
<protein>
    <recommendedName>
        <fullName evidence="3">Nucleotidyl transferase AbiEii/AbiGii toxin family protein</fullName>
    </recommendedName>
</protein>
<dbReference type="AlphaFoldDB" id="A0AAW8D8Y5"/>
<reference evidence="1" key="1">
    <citation type="submission" date="2023-07" db="EMBL/GenBank/DDBJ databases">
        <title>Sorghum-associated microbial communities from plants grown in Nebraska, USA.</title>
        <authorList>
            <person name="Schachtman D."/>
        </authorList>
    </citation>
    <scope>NUCLEOTIDE SEQUENCE</scope>
    <source>
        <strain evidence="1">DS3754</strain>
    </source>
</reference>
<sequence>MPTVPKLPPDEAPLDEKTIDLVLSNMGTDMVLVGGQALAFWMSRFGIEPDGAAISNDGDALGKVAKAIDLAQAIKARVELPAKTSRTAIVAQLRLPAAGGRERNIDVLHKLYTVAGLKKSTDFTKRVIDDSVEVEWRPGRFIRVMDPFDVLESRAQNAVGLFVEKGPHVLTQARWAIQVAREALMKTAAANADPRDRLGSRIQRIYALARSQVGRRLLAEHQIELLDAVDLDRLRALAPLHSRQLEAVEKAKTQRIGRSVLR</sequence>
<accession>A0AAW8D8Y5</accession>
<evidence type="ECO:0000313" key="1">
    <source>
        <dbReference type="EMBL" id="MDP9896321.1"/>
    </source>
</evidence>